<dbReference type="Pfam" id="PF00583">
    <property type="entry name" value="Acetyltransf_1"/>
    <property type="match status" value="1"/>
</dbReference>
<comment type="caution">
    <text evidence="2">The sequence shown here is derived from an EMBL/GenBank/DDBJ whole genome shotgun (WGS) entry which is preliminary data.</text>
</comment>
<dbReference type="Proteomes" id="UP001596380">
    <property type="component" value="Unassembled WGS sequence"/>
</dbReference>
<reference evidence="3" key="1">
    <citation type="journal article" date="2019" name="Int. J. Syst. Evol. Microbiol.">
        <title>The Global Catalogue of Microorganisms (GCM) 10K type strain sequencing project: providing services to taxonomists for standard genome sequencing and annotation.</title>
        <authorList>
            <consortium name="The Broad Institute Genomics Platform"/>
            <consortium name="The Broad Institute Genome Sequencing Center for Infectious Disease"/>
            <person name="Wu L."/>
            <person name="Ma J."/>
        </authorList>
    </citation>
    <scope>NUCLEOTIDE SEQUENCE [LARGE SCALE GENOMIC DNA]</scope>
    <source>
        <strain evidence="3">JCM 3369</strain>
    </source>
</reference>
<evidence type="ECO:0000313" key="3">
    <source>
        <dbReference type="Proteomes" id="UP001596380"/>
    </source>
</evidence>
<dbReference type="InterPro" id="IPR016181">
    <property type="entry name" value="Acyl_CoA_acyltransferase"/>
</dbReference>
<dbReference type="PROSITE" id="PS51186">
    <property type="entry name" value="GNAT"/>
    <property type="match status" value="1"/>
</dbReference>
<dbReference type="InterPro" id="IPR052523">
    <property type="entry name" value="Trichothecene_AcTrans"/>
</dbReference>
<dbReference type="RefSeq" id="WP_160820745.1">
    <property type="nucleotide sequence ID" value="NZ_JBHSXS010000004.1"/>
</dbReference>
<organism evidence="2 3">
    <name type="scientific">Actinomadura yumaensis</name>
    <dbReference type="NCBI Taxonomy" id="111807"/>
    <lineage>
        <taxon>Bacteria</taxon>
        <taxon>Bacillati</taxon>
        <taxon>Actinomycetota</taxon>
        <taxon>Actinomycetes</taxon>
        <taxon>Streptosporangiales</taxon>
        <taxon>Thermomonosporaceae</taxon>
        <taxon>Actinomadura</taxon>
    </lineage>
</organism>
<feature type="domain" description="N-acetyltransferase" evidence="1">
    <location>
        <begin position="130"/>
        <end position="192"/>
    </location>
</feature>
<dbReference type="GO" id="GO:0016746">
    <property type="term" value="F:acyltransferase activity"/>
    <property type="evidence" value="ECO:0007669"/>
    <property type="project" value="UniProtKB-KW"/>
</dbReference>
<keyword evidence="3" id="KW-1185">Reference proteome</keyword>
<keyword evidence="2" id="KW-0012">Acyltransferase</keyword>
<evidence type="ECO:0000259" key="1">
    <source>
        <dbReference type="PROSITE" id="PS51186"/>
    </source>
</evidence>
<accession>A0ABW2CEP8</accession>
<dbReference type="EC" id="2.3.1.-" evidence="2"/>
<dbReference type="InterPro" id="IPR000182">
    <property type="entry name" value="GNAT_dom"/>
</dbReference>
<keyword evidence="2" id="KW-0808">Transferase</keyword>
<name>A0ABW2CEP8_9ACTN</name>
<dbReference type="EMBL" id="JBHSXS010000004">
    <property type="protein sequence ID" value="MFC6880262.1"/>
    <property type="molecule type" value="Genomic_DNA"/>
</dbReference>
<dbReference type="PANTHER" id="PTHR42791">
    <property type="entry name" value="GNAT FAMILY ACETYLTRANSFERASE"/>
    <property type="match status" value="1"/>
</dbReference>
<proteinExistence type="predicted"/>
<protein>
    <submittedName>
        <fullName evidence="2">GNAT family N-acetyltransferase</fullName>
        <ecNumber evidence="2">2.3.1.-</ecNumber>
    </submittedName>
</protein>
<dbReference type="SUPFAM" id="SSF55729">
    <property type="entry name" value="Acyl-CoA N-acyltransferases (Nat)"/>
    <property type="match status" value="1"/>
</dbReference>
<evidence type="ECO:0000313" key="2">
    <source>
        <dbReference type="EMBL" id="MFC6880262.1"/>
    </source>
</evidence>
<dbReference type="Gene3D" id="3.40.630.30">
    <property type="match status" value="1"/>
</dbReference>
<sequence length="194" mass="21545">MVEVRTGRKDEARLLGEVLARAFADDPVIRWILPDGRGMTGMFVTLARHTHAAPGTAEIAYGENGPLGAALWDPPGYAASGWRTACAVVGFVRSMRGRVRYGQIVDDLLRKERPPEPHWYLAQIGATEPGKGVGSALLRSGLERCDRERMPAYLESSNEVNIPLYERFGFTVTGEIHIPDGPTCWPMWRPRRDS</sequence>
<gene>
    <name evidence="2" type="ORF">ACFQKB_10860</name>
</gene>
<dbReference type="PANTHER" id="PTHR42791:SF1">
    <property type="entry name" value="N-ACETYLTRANSFERASE DOMAIN-CONTAINING PROTEIN"/>
    <property type="match status" value="1"/>
</dbReference>